<feature type="transmembrane region" description="Helical" evidence="1">
    <location>
        <begin position="116"/>
        <end position="136"/>
    </location>
</feature>
<feature type="transmembrane region" description="Helical" evidence="1">
    <location>
        <begin position="177"/>
        <end position="197"/>
    </location>
</feature>
<proteinExistence type="predicted"/>
<dbReference type="InterPro" id="IPR010390">
    <property type="entry name" value="ABC-2_transporter-like"/>
</dbReference>
<reference evidence="3" key="1">
    <citation type="journal article" date="2019" name="Int. J. Syst. Evol. Microbiol.">
        <title>The Global Catalogue of Microorganisms (GCM) 10K type strain sequencing project: providing services to taxonomists for standard genome sequencing and annotation.</title>
        <authorList>
            <consortium name="The Broad Institute Genomics Platform"/>
            <consortium name="The Broad Institute Genome Sequencing Center for Infectious Disease"/>
            <person name="Wu L."/>
            <person name="Ma J."/>
        </authorList>
    </citation>
    <scope>NUCLEOTIDE SEQUENCE [LARGE SCALE GENOMIC DNA]</scope>
    <source>
        <strain evidence="3">KACC 14249</strain>
    </source>
</reference>
<keyword evidence="1" id="KW-0472">Membrane</keyword>
<accession>A0ABW1JG43</accession>
<comment type="caution">
    <text evidence="2">The sequence shown here is derived from an EMBL/GenBank/DDBJ whole genome shotgun (WGS) entry which is preliminary data.</text>
</comment>
<dbReference type="EMBL" id="JBHSRD010000004">
    <property type="protein sequence ID" value="MFC6007708.1"/>
    <property type="molecule type" value="Genomic_DNA"/>
</dbReference>
<name>A0ABW1JG43_9ACTN</name>
<protein>
    <submittedName>
        <fullName evidence="2">ABC transporter permease</fullName>
    </submittedName>
</protein>
<dbReference type="PANTHER" id="PTHR36832:SF2">
    <property type="entry name" value="INTEGRAL MEMBRANE PROTEIN"/>
    <property type="match status" value="1"/>
</dbReference>
<dbReference type="Pfam" id="PF06182">
    <property type="entry name" value="ABC2_membrane_6"/>
    <property type="match status" value="1"/>
</dbReference>
<evidence type="ECO:0000313" key="3">
    <source>
        <dbReference type="Proteomes" id="UP001596189"/>
    </source>
</evidence>
<gene>
    <name evidence="2" type="ORF">ACFQDO_11265</name>
</gene>
<evidence type="ECO:0000313" key="2">
    <source>
        <dbReference type="EMBL" id="MFC6007708.1"/>
    </source>
</evidence>
<keyword evidence="1" id="KW-0812">Transmembrane</keyword>
<feature type="transmembrane region" description="Helical" evidence="1">
    <location>
        <begin position="31"/>
        <end position="54"/>
    </location>
</feature>
<evidence type="ECO:0000256" key="1">
    <source>
        <dbReference type="SAM" id="Phobius"/>
    </source>
</evidence>
<keyword evidence="3" id="KW-1185">Reference proteome</keyword>
<feature type="transmembrane region" description="Helical" evidence="1">
    <location>
        <begin position="142"/>
        <end position="170"/>
    </location>
</feature>
<organism evidence="2 3">
    <name type="scientific">Angustibacter luteus</name>
    <dbReference type="NCBI Taxonomy" id="658456"/>
    <lineage>
        <taxon>Bacteria</taxon>
        <taxon>Bacillati</taxon>
        <taxon>Actinomycetota</taxon>
        <taxon>Actinomycetes</taxon>
        <taxon>Kineosporiales</taxon>
        <taxon>Kineosporiaceae</taxon>
    </lineage>
</organism>
<keyword evidence="1" id="KW-1133">Transmembrane helix</keyword>
<dbReference type="RefSeq" id="WP_345715614.1">
    <property type="nucleotide sequence ID" value="NZ_BAABFP010000002.1"/>
</dbReference>
<feature type="transmembrane region" description="Helical" evidence="1">
    <location>
        <begin position="227"/>
        <end position="248"/>
    </location>
</feature>
<sequence length="264" mass="27899">MRAFLVLVRAGFTRYAAYRTASVAGALTNTVFGVVKASITIAAIAAAGGAIAGYDAQQGATYSWLCQSLVATVGLFGWRELADRIRTGDIAVDLARPLDLQLSGLASDLGRGAYMLLPRGLPPLLVGFAFFGVALPREPLPYLLAALSIPMAVAISYACRFAVNLTAFWLMDVRGTLTLYVVASNVLSGLIVPVAWFPGWMSTIAHATPFPSMLQVPVDVLSGRVHGWAAVELLVVQAAWLAATLLLGRVVLARATRKLVVQGG</sequence>
<dbReference type="Proteomes" id="UP001596189">
    <property type="component" value="Unassembled WGS sequence"/>
</dbReference>
<dbReference type="PANTHER" id="PTHR36832">
    <property type="entry name" value="SLR1174 PROTEIN-RELATED"/>
    <property type="match status" value="1"/>
</dbReference>